<sequence>MSNIAEVKSNMSETETCSTSAEQLLMHKVFADLRNWSVDFAKLECHGDGDFAGLKIRRQWTSMPNILSACRVDVVSVQASHDKSTQTETVLSDAEVIQNTVPQHQPIKAIEELAPQSANKRNRLSKWKRTKRFFVRLFTL</sequence>
<keyword evidence="2" id="KW-1185">Reference proteome</keyword>
<comment type="caution">
    <text evidence="1">The sequence shown here is derived from an EMBL/GenBank/DDBJ whole genome shotgun (WGS) entry which is preliminary data.</text>
</comment>
<evidence type="ECO:0000313" key="2">
    <source>
        <dbReference type="Proteomes" id="UP001160148"/>
    </source>
</evidence>
<evidence type="ECO:0000313" key="1">
    <source>
        <dbReference type="EMBL" id="CAI6362361.1"/>
    </source>
</evidence>
<organism evidence="1 2">
    <name type="scientific">Macrosiphum euphorbiae</name>
    <name type="common">potato aphid</name>
    <dbReference type="NCBI Taxonomy" id="13131"/>
    <lineage>
        <taxon>Eukaryota</taxon>
        <taxon>Metazoa</taxon>
        <taxon>Ecdysozoa</taxon>
        <taxon>Arthropoda</taxon>
        <taxon>Hexapoda</taxon>
        <taxon>Insecta</taxon>
        <taxon>Pterygota</taxon>
        <taxon>Neoptera</taxon>
        <taxon>Paraneoptera</taxon>
        <taxon>Hemiptera</taxon>
        <taxon>Sternorrhyncha</taxon>
        <taxon>Aphidomorpha</taxon>
        <taxon>Aphidoidea</taxon>
        <taxon>Aphididae</taxon>
        <taxon>Macrosiphini</taxon>
        <taxon>Macrosiphum</taxon>
    </lineage>
</organism>
<dbReference type="AlphaFoldDB" id="A0AAV0X3W6"/>
<dbReference type="Proteomes" id="UP001160148">
    <property type="component" value="Unassembled WGS sequence"/>
</dbReference>
<dbReference type="EMBL" id="CARXXK010000003">
    <property type="protein sequence ID" value="CAI6362361.1"/>
    <property type="molecule type" value="Genomic_DNA"/>
</dbReference>
<proteinExistence type="predicted"/>
<name>A0AAV0X3W6_9HEMI</name>
<reference evidence="1 2" key="1">
    <citation type="submission" date="2023-01" db="EMBL/GenBank/DDBJ databases">
        <authorList>
            <person name="Whitehead M."/>
        </authorList>
    </citation>
    <scope>NUCLEOTIDE SEQUENCE [LARGE SCALE GENOMIC DNA]</scope>
</reference>
<protein>
    <submittedName>
        <fullName evidence="1">Uncharacterized protein</fullName>
    </submittedName>
</protein>
<gene>
    <name evidence="1" type="ORF">MEUPH1_LOCUS17435</name>
</gene>
<accession>A0AAV0X3W6</accession>